<dbReference type="GO" id="GO:0016787">
    <property type="term" value="F:hydrolase activity"/>
    <property type="evidence" value="ECO:0007669"/>
    <property type="project" value="InterPro"/>
</dbReference>
<dbReference type="SUPFAM" id="SSF53474">
    <property type="entry name" value="alpha/beta-Hydrolases"/>
    <property type="match status" value="1"/>
</dbReference>
<dbReference type="EMBL" id="BAABME010004802">
    <property type="protein sequence ID" value="GAA0163611.1"/>
    <property type="molecule type" value="Genomic_DNA"/>
</dbReference>
<dbReference type="Proteomes" id="UP001454036">
    <property type="component" value="Unassembled WGS sequence"/>
</dbReference>
<keyword evidence="4" id="KW-1185">Reference proteome</keyword>
<feature type="domain" description="Alpha/beta hydrolase fold-3" evidence="2">
    <location>
        <begin position="105"/>
        <end position="238"/>
    </location>
</feature>
<evidence type="ECO:0000259" key="2">
    <source>
        <dbReference type="Pfam" id="PF07859"/>
    </source>
</evidence>
<evidence type="ECO:0000256" key="1">
    <source>
        <dbReference type="ARBA" id="ARBA00010515"/>
    </source>
</evidence>
<evidence type="ECO:0000313" key="4">
    <source>
        <dbReference type="Proteomes" id="UP001454036"/>
    </source>
</evidence>
<accession>A0AAV3QKU1</accession>
<dbReference type="PANTHER" id="PTHR23024:SF24">
    <property type="entry name" value="ALPHA_BETA HYDROLASE FOLD-3 DOMAIN-CONTAINING PROTEIN"/>
    <property type="match status" value="1"/>
</dbReference>
<sequence>MEPQLKKTISTSSTRRILPWRTRLSVMIVSCIFNATCRSNGTINRRIFNFFELKSSPSPSTPIDGVTSTDISVDPLHNLWFRLYIPTSTTTVPVIIFFSWRFCRGNLSHHVALRACQYEFRKLKVIGVVAIQPFFGGEEITEAEERLRKIDPLINLELTEWMWKAFMPPDEGDRDHEVINVSGPKAVDISKLNFPPVLVVIGGFDSLQDWQTRYYEWLNKSGKEAYLVEYPTMVHAFYIFSELPESALLISEIKDFMSKQLSKRGKL</sequence>
<dbReference type="InterPro" id="IPR029058">
    <property type="entry name" value="AB_hydrolase_fold"/>
</dbReference>
<dbReference type="Gene3D" id="3.40.50.1820">
    <property type="entry name" value="alpha/beta hydrolase"/>
    <property type="match status" value="2"/>
</dbReference>
<dbReference type="Pfam" id="PF07859">
    <property type="entry name" value="Abhydrolase_3"/>
    <property type="match status" value="1"/>
</dbReference>
<proteinExistence type="inferred from homology"/>
<organism evidence="3 4">
    <name type="scientific">Lithospermum erythrorhizon</name>
    <name type="common">Purple gromwell</name>
    <name type="synonym">Lithospermum officinale var. erythrorhizon</name>
    <dbReference type="NCBI Taxonomy" id="34254"/>
    <lineage>
        <taxon>Eukaryota</taxon>
        <taxon>Viridiplantae</taxon>
        <taxon>Streptophyta</taxon>
        <taxon>Embryophyta</taxon>
        <taxon>Tracheophyta</taxon>
        <taxon>Spermatophyta</taxon>
        <taxon>Magnoliopsida</taxon>
        <taxon>eudicotyledons</taxon>
        <taxon>Gunneridae</taxon>
        <taxon>Pentapetalae</taxon>
        <taxon>asterids</taxon>
        <taxon>lamiids</taxon>
        <taxon>Boraginales</taxon>
        <taxon>Boraginaceae</taxon>
        <taxon>Boraginoideae</taxon>
        <taxon>Lithospermeae</taxon>
        <taxon>Lithospermum</taxon>
    </lineage>
</organism>
<evidence type="ECO:0000313" key="3">
    <source>
        <dbReference type="EMBL" id="GAA0163611.1"/>
    </source>
</evidence>
<dbReference type="InterPro" id="IPR013094">
    <property type="entry name" value="AB_hydrolase_3"/>
</dbReference>
<comment type="caution">
    <text evidence="3">The sequence shown here is derived from an EMBL/GenBank/DDBJ whole genome shotgun (WGS) entry which is preliminary data.</text>
</comment>
<reference evidence="3 4" key="1">
    <citation type="submission" date="2024-01" db="EMBL/GenBank/DDBJ databases">
        <title>The complete chloroplast genome sequence of Lithospermum erythrorhizon: insights into the phylogenetic relationship among Boraginaceae species and the maternal lineages of purple gromwells.</title>
        <authorList>
            <person name="Okada T."/>
            <person name="Watanabe K."/>
        </authorList>
    </citation>
    <scope>NUCLEOTIDE SEQUENCE [LARGE SCALE GENOMIC DNA]</scope>
</reference>
<dbReference type="InterPro" id="IPR050466">
    <property type="entry name" value="Carboxylest/Gibb_receptor"/>
</dbReference>
<name>A0AAV3QKU1_LITER</name>
<comment type="similarity">
    <text evidence="1">Belongs to the 'GDXG' lipolytic enzyme family.</text>
</comment>
<gene>
    <name evidence="3" type="ORF">LIER_19432</name>
</gene>
<dbReference type="PANTHER" id="PTHR23024">
    <property type="entry name" value="ARYLACETAMIDE DEACETYLASE"/>
    <property type="match status" value="1"/>
</dbReference>
<dbReference type="AlphaFoldDB" id="A0AAV3QKU1"/>
<protein>
    <submittedName>
        <fullName evidence="3">Deacetylase</fullName>
    </submittedName>
</protein>